<dbReference type="GO" id="GO:0003887">
    <property type="term" value="F:DNA-directed DNA polymerase activity"/>
    <property type="evidence" value="ECO:0007669"/>
    <property type="project" value="UniProtKB-KW"/>
</dbReference>
<gene>
    <name evidence="4" type="ORF">G3I74_03600</name>
</gene>
<dbReference type="PANTHER" id="PTHR11669">
    <property type="entry name" value="REPLICATION FACTOR C / DNA POLYMERASE III GAMMA-TAU SUBUNIT"/>
    <property type="match status" value="1"/>
</dbReference>
<dbReference type="InterPro" id="IPR027417">
    <property type="entry name" value="P-loop_NTPase"/>
</dbReference>
<dbReference type="EC" id="2.7.7.7" evidence="1"/>
<proteinExistence type="predicted"/>
<keyword evidence="2" id="KW-0808">Transferase</keyword>
<dbReference type="GO" id="GO:0006261">
    <property type="term" value="P:DNA-templated DNA replication"/>
    <property type="evidence" value="ECO:0007669"/>
    <property type="project" value="TreeGrafter"/>
</dbReference>
<dbReference type="GO" id="GO:0009360">
    <property type="term" value="C:DNA polymerase III complex"/>
    <property type="evidence" value="ECO:0007669"/>
    <property type="project" value="TreeGrafter"/>
</dbReference>
<evidence type="ECO:0000256" key="3">
    <source>
        <dbReference type="ARBA" id="ARBA00049244"/>
    </source>
</evidence>
<dbReference type="Pfam" id="PF13177">
    <property type="entry name" value="DNA_pol3_delta2"/>
    <property type="match status" value="1"/>
</dbReference>
<comment type="caution">
    <text evidence="4">The sequence shown here is derived from an EMBL/GenBank/DDBJ whole genome shotgun (WGS) entry which is preliminary data.</text>
</comment>
<evidence type="ECO:0000313" key="5">
    <source>
        <dbReference type="Proteomes" id="UP000484885"/>
    </source>
</evidence>
<organism evidence="4 5">
    <name type="scientific">Wenzhouxiangella limi</name>
    <dbReference type="NCBI Taxonomy" id="2707351"/>
    <lineage>
        <taxon>Bacteria</taxon>
        <taxon>Pseudomonadati</taxon>
        <taxon>Pseudomonadota</taxon>
        <taxon>Gammaproteobacteria</taxon>
        <taxon>Chromatiales</taxon>
        <taxon>Wenzhouxiangellaceae</taxon>
        <taxon>Wenzhouxiangella</taxon>
    </lineage>
</organism>
<protein>
    <recommendedName>
        <fullName evidence="1">DNA-directed DNA polymerase</fullName>
        <ecNumber evidence="1">2.7.7.7</ecNumber>
    </recommendedName>
</protein>
<evidence type="ECO:0000256" key="2">
    <source>
        <dbReference type="ARBA" id="ARBA00022932"/>
    </source>
</evidence>
<keyword evidence="2" id="KW-0239">DNA-directed DNA polymerase</keyword>
<dbReference type="Proteomes" id="UP000484885">
    <property type="component" value="Unassembled WGS sequence"/>
</dbReference>
<comment type="catalytic activity">
    <reaction evidence="3">
        <text>DNA(n) + a 2'-deoxyribonucleoside 5'-triphosphate = DNA(n+1) + diphosphate</text>
        <dbReference type="Rhea" id="RHEA:22508"/>
        <dbReference type="Rhea" id="RHEA-COMP:17339"/>
        <dbReference type="Rhea" id="RHEA-COMP:17340"/>
        <dbReference type="ChEBI" id="CHEBI:33019"/>
        <dbReference type="ChEBI" id="CHEBI:61560"/>
        <dbReference type="ChEBI" id="CHEBI:173112"/>
        <dbReference type="EC" id="2.7.7.7"/>
    </reaction>
</comment>
<dbReference type="SUPFAM" id="SSF52540">
    <property type="entry name" value="P-loop containing nucleoside triphosphate hydrolases"/>
    <property type="match status" value="1"/>
</dbReference>
<keyword evidence="5" id="KW-1185">Reference proteome</keyword>
<evidence type="ECO:0000313" key="4">
    <source>
        <dbReference type="EMBL" id="NDY94810.1"/>
    </source>
</evidence>
<accession>A0A845UY61</accession>
<name>A0A845UY61_9GAMM</name>
<dbReference type="RefSeq" id="WP_164210193.1">
    <property type="nucleotide sequence ID" value="NZ_JAAGSC010000031.1"/>
</dbReference>
<dbReference type="EMBL" id="JAAGSC010000031">
    <property type="protein sequence ID" value="NDY94810.1"/>
    <property type="molecule type" value="Genomic_DNA"/>
</dbReference>
<evidence type="ECO:0000256" key="1">
    <source>
        <dbReference type="ARBA" id="ARBA00012417"/>
    </source>
</evidence>
<dbReference type="PANTHER" id="PTHR11669:SF8">
    <property type="entry name" value="DNA POLYMERASE III SUBUNIT DELTA"/>
    <property type="match status" value="1"/>
</dbReference>
<dbReference type="AlphaFoldDB" id="A0A845UY61"/>
<dbReference type="InterPro" id="IPR050238">
    <property type="entry name" value="DNA_Rep/Repair_Clamp_Loader"/>
</dbReference>
<sequence length="314" mass="34375">MTLPWLKSYQRQLDDSLTHERLGHAPMVHGPAGLGKRGLARWLTARILCLQPAAGQPCGQCQSCRLLESDTHPDLFIAAVPEDKTQLPVDVIRDLTQGLQLTPSIGSTRVGLVEEADRMNRNAGNALLKTLEEPSSRAWLILVSDDPDALPATVLSRCQKIIVHPPDGQAARTWLRAQAPEVGEPDIDLALQASGGAPLRALELLEGDGLAFGREIRQTMLDAVCRQPPSPAVLAAWSTRPAEAWHWLAHWVRDFMDSALAPEERDVLAPDPIALARLWQQALEGRAMAGTPVRADLLLGKWLLEWGAQFGRQS</sequence>
<reference evidence="4 5" key="1">
    <citation type="submission" date="2020-02" db="EMBL/GenBank/DDBJ databases">
        <authorList>
            <person name="Zhang X.-Y."/>
        </authorList>
    </citation>
    <scope>NUCLEOTIDE SEQUENCE [LARGE SCALE GENOMIC DNA]</scope>
    <source>
        <strain evidence="4 5">C33</strain>
    </source>
</reference>
<keyword evidence="2" id="KW-0548">Nucleotidyltransferase</keyword>
<dbReference type="Gene3D" id="3.40.50.300">
    <property type="entry name" value="P-loop containing nucleotide triphosphate hydrolases"/>
    <property type="match status" value="1"/>
</dbReference>